<comment type="caution">
    <text evidence="1">The sequence shown here is derived from an EMBL/GenBank/DDBJ whole genome shotgun (WGS) entry which is preliminary data.</text>
</comment>
<gene>
    <name evidence="1" type="ORF">T03_10474</name>
</gene>
<organism evidence="1 2">
    <name type="scientific">Trichinella britovi</name>
    <name type="common">Parasitic roundworm</name>
    <dbReference type="NCBI Taxonomy" id="45882"/>
    <lineage>
        <taxon>Eukaryota</taxon>
        <taxon>Metazoa</taxon>
        <taxon>Ecdysozoa</taxon>
        <taxon>Nematoda</taxon>
        <taxon>Enoplea</taxon>
        <taxon>Dorylaimia</taxon>
        <taxon>Trichinellida</taxon>
        <taxon>Trichinellidae</taxon>
        <taxon>Trichinella</taxon>
    </lineage>
</organism>
<evidence type="ECO:0000313" key="1">
    <source>
        <dbReference type="EMBL" id="KRY06531.1"/>
    </source>
</evidence>
<keyword evidence="2" id="KW-1185">Reference proteome</keyword>
<sequence>MTTTKKFLVSAGPRSTSGTLSFFPSLFKLSSSLAS</sequence>
<protein>
    <submittedName>
        <fullName evidence="1">Uncharacterized protein</fullName>
    </submittedName>
</protein>
<name>A0A0V0Z2J3_TRIBR</name>
<proteinExistence type="predicted"/>
<dbReference type="AlphaFoldDB" id="A0A0V0Z2J3"/>
<accession>A0A0V0Z2J3</accession>
<dbReference type="EMBL" id="JYDI01004434">
    <property type="protein sequence ID" value="KRY06531.1"/>
    <property type="molecule type" value="Genomic_DNA"/>
</dbReference>
<evidence type="ECO:0000313" key="2">
    <source>
        <dbReference type="Proteomes" id="UP000054653"/>
    </source>
</evidence>
<reference evidence="1 2" key="1">
    <citation type="submission" date="2015-01" db="EMBL/GenBank/DDBJ databases">
        <title>Evolution of Trichinella species and genotypes.</title>
        <authorList>
            <person name="Korhonen P.K."/>
            <person name="Edoardo P."/>
            <person name="Giuseppe L.R."/>
            <person name="Gasser R.B."/>
        </authorList>
    </citation>
    <scope>NUCLEOTIDE SEQUENCE [LARGE SCALE GENOMIC DNA]</scope>
    <source>
        <strain evidence="1">ISS120</strain>
    </source>
</reference>
<dbReference type="Proteomes" id="UP000054653">
    <property type="component" value="Unassembled WGS sequence"/>
</dbReference>